<feature type="transmembrane region" description="Helical" evidence="1">
    <location>
        <begin position="48"/>
        <end position="66"/>
    </location>
</feature>
<feature type="transmembrane region" description="Helical" evidence="1">
    <location>
        <begin position="24"/>
        <end position="42"/>
    </location>
</feature>
<keyword evidence="1" id="KW-0812">Transmembrane</keyword>
<proteinExistence type="predicted"/>
<evidence type="ECO:0000256" key="1">
    <source>
        <dbReference type="SAM" id="Phobius"/>
    </source>
</evidence>
<dbReference type="OrthoDB" id="1262379at2"/>
<dbReference type="AlphaFoldDB" id="A0A316XDG0"/>
<keyword evidence="1" id="KW-1133">Transmembrane helix</keyword>
<accession>A0A316XDG0</accession>
<evidence type="ECO:0000313" key="3">
    <source>
        <dbReference type="Proteomes" id="UP000236594"/>
    </source>
</evidence>
<reference evidence="2 3" key="1">
    <citation type="submission" date="2018-04" db="EMBL/GenBank/DDBJ databases">
        <title>Draft Genome Sequence of Phosphate-Solubilizing Chryseobacterium sp. ISE14 that is a Biocontrol and Plant Growth-Promoting Rhizobacterium Isolated from Cucumber.</title>
        <authorList>
            <person name="Jeong J.-J."/>
            <person name="Sang M.K."/>
            <person name="Choi I.-G."/>
            <person name="Kim K.D."/>
        </authorList>
    </citation>
    <scope>NUCLEOTIDE SEQUENCE [LARGE SCALE GENOMIC DNA]</scope>
    <source>
        <strain evidence="2 3">ISE14</strain>
    </source>
</reference>
<dbReference type="RefSeq" id="WP_109709803.1">
    <property type="nucleotide sequence ID" value="NZ_PPED02000001.1"/>
</dbReference>
<protein>
    <submittedName>
        <fullName evidence="2">FUSC family protein</fullName>
    </submittedName>
</protein>
<keyword evidence="3" id="KW-1185">Reference proteome</keyword>
<gene>
    <name evidence="2" type="ORF">C1631_000880</name>
</gene>
<comment type="caution">
    <text evidence="2">The sequence shown here is derived from an EMBL/GenBank/DDBJ whole genome shotgun (WGS) entry which is preliminary data.</text>
</comment>
<dbReference type="EMBL" id="PPED02000001">
    <property type="protein sequence ID" value="PWN71209.1"/>
    <property type="molecule type" value="Genomic_DNA"/>
</dbReference>
<sequence length="82" mass="9496">MKTTKLSDLSVDELKKEEKKRSSIHISYSVLIGFMIGTSIYATVKHGLTFVSILPLFFIPMNWFIWKSKKEVSKEIQSRKSN</sequence>
<organism evidence="2 3">
    <name type="scientific">Chryseobacterium phosphatilyticum</name>
    <dbReference type="NCBI Taxonomy" id="475075"/>
    <lineage>
        <taxon>Bacteria</taxon>
        <taxon>Pseudomonadati</taxon>
        <taxon>Bacteroidota</taxon>
        <taxon>Flavobacteriia</taxon>
        <taxon>Flavobacteriales</taxon>
        <taxon>Weeksellaceae</taxon>
        <taxon>Chryseobacterium group</taxon>
        <taxon>Chryseobacterium</taxon>
    </lineage>
</organism>
<keyword evidence="1" id="KW-0472">Membrane</keyword>
<dbReference type="Proteomes" id="UP000236594">
    <property type="component" value="Unassembled WGS sequence"/>
</dbReference>
<name>A0A316XDG0_9FLAO</name>
<evidence type="ECO:0000313" key="2">
    <source>
        <dbReference type="EMBL" id="PWN71209.1"/>
    </source>
</evidence>